<protein>
    <submittedName>
        <fullName evidence="2">GNAT family N-acetyltransferase</fullName>
        <ecNumber evidence="2">2.3.-.-</ecNumber>
    </submittedName>
</protein>
<dbReference type="InterPro" id="IPR000182">
    <property type="entry name" value="GNAT_dom"/>
</dbReference>
<dbReference type="Gene3D" id="3.40.630.30">
    <property type="match status" value="1"/>
</dbReference>
<dbReference type="InterPro" id="IPR050276">
    <property type="entry name" value="MshD_Acetyltransferase"/>
</dbReference>
<evidence type="ECO:0000259" key="1">
    <source>
        <dbReference type="PROSITE" id="PS51186"/>
    </source>
</evidence>
<name>A0ABV6BEZ4_9GAMM</name>
<reference evidence="2 3" key="1">
    <citation type="submission" date="2024-09" db="EMBL/GenBank/DDBJ databases">
        <authorList>
            <person name="Sun Q."/>
            <person name="Mori K."/>
        </authorList>
    </citation>
    <scope>NUCLEOTIDE SEQUENCE [LARGE SCALE GENOMIC DNA]</scope>
    <source>
        <strain evidence="2 3">KCTC 23315</strain>
    </source>
</reference>
<dbReference type="EMBL" id="JBHLXP010000001">
    <property type="protein sequence ID" value="MFC0048083.1"/>
    <property type="molecule type" value="Genomic_DNA"/>
</dbReference>
<gene>
    <name evidence="2" type="ORF">ACFFJP_07250</name>
</gene>
<feature type="domain" description="N-acetyltransferase" evidence="1">
    <location>
        <begin position="8"/>
        <end position="153"/>
    </location>
</feature>
<keyword evidence="2" id="KW-0012">Acyltransferase</keyword>
<dbReference type="SUPFAM" id="SSF55729">
    <property type="entry name" value="Acyl-CoA N-acyltransferases (Nat)"/>
    <property type="match status" value="1"/>
</dbReference>
<dbReference type="PANTHER" id="PTHR43617">
    <property type="entry name" value="L-AMINO ACID N-ACETYLTRANSFERASE"/>
    <property type="match status" value="1"/>
</dbReference>
<dbReference type="RefSeq" id="WP_377241941.1">
    <property type="nucleotide sequence ID" value="NZ_JBHLXP010000001.1"/>
</dbReference>
<dbReference type="PROSITE" id="PS51186">
    <property type="entry name" value="GNAT"/>
    <property type="match status" value="1"/>
</dbReference>
<keyword evidence="3" id="KW-1185">Reference proteome</keyword>
<sequence>MAQLSGGLSFGPIVKDELAAVAELEVTAFPPPVYPVFFFRQAFDLWPDLFWVARRDDEILAYLVCGPEFAEPSRLSLMSFAVAPQAQGQGVGKGLLREFLRRLPIVAPQISHIWLTADPDNLPALRLYQQHGFVISGEESDYYGAGYRRLVLTAEIAAKNI</sequence>
<dbReference type="Proteomes" id="UP001589813">
    <property type="component" value="Unassembled WGS sequence"/>
</dbReference>
<comment type="caution">
    <text evidence="2">The sequence shown here is derived from an EMBL/GenBank/DDBJ whole genome shotgun (WGS) entry which is preliminary data.</text>
</comment>
<evidence type="ECO:0000313" key="2">
    <source>
        <dbReference type="EMBL" id="MFC0048083.1"/>
    </source>
</evidence>
<proteinExistence type="predicted"/>
<accession>A0ABV6BEZ4</accession>
<evidence type="ECO:0000313" key="3">
    <source>
        <dbReference type="Proteomes" id="UP001589813"/>
    </source>
</evidence>
<dbReference type="CDD" id="cd04301">
    <property type="entry name" value="NAT_SF"/>
    <property type="match status" value="1"/>
</dbReference>
<dbReference type="InterPro" id="IPR016181">
    <property type="entry name" value="Acyl_CoA_acyltransferase"/>
</dbReference>
<dbReference type="EC" id="2.3.-.-" evidence="2"/>
<dbReference type="Pfam" id="PF00583">
    <property type="entry name" value="Acetyltransf_1"/>
    <property type="match status" value="1"/>
</dbReference>
<dbReference type="GO" id="GO:0016746">
    <property type="term" value="F:acyltransferase activity"/>
    <property type="evidence" value="ECO:0007669"/>
    <property type="project" value="UniProtKB-KW"/>
</dbReference>
<keyword evidence="2" id="KW-0808">Transferase</keyword>
<organism evidence="2 3">
    <name type="scientific">Rheinheimera tilapiae</name>
    <dbReference type="NCBI Taxonomy" id="875043"/>
    <lineage>
        <taxon>Bacteria</taxon>
        <taxon>Pseudomonadati</taxon>
        <taxon>Pseudomonadota</taxon>
        <taxon>Gammaproteobacteria</taxon>
        <taxon>Chromatiales</taxon>
        <taxon>Chromatiaceae</taxon>
        <taxon>Rheinheimera</taxon>
    </lineage>
</organism>